<evidence type="ECO:0000256" key="6">
    <source>
        <dbReference type="ARBA" id="ARBA00022891"/>
    </source>
</evidence>
<keyword evidence="6 11" id="KW-0634">PQQ</keyword>
<dbReference type="Gene3D" id="2.140.10.10">
    <property type="entry name" value="Quinoprotein alcohol dehydrogenase-like superfamily"/>
    <property type="match status" value="1"/>
</dbReference>
<evidence type="ECO:0000313" key="16">
    <source>
        <dbReference type="EMBL" id="MBD2859447.1"/>
    </source>
</evidence>
<dbReference type="InterPro" id="IPR036909">
    <property type="entry name" value="Cyt_c-like_dom_sf"/>
</dbReference>
<keyword evidence="7 16" id="KW-0560">Oxidoreductase</keyword>
<evidence type="ECO:0000256" key="1">
    <source>
        <dbReference type="ARBA" id="ARBA00008156"/>
    </source>
</evidence>
<accession>A0A927C3Q1</accession>
<feature type="binding site" description="axial binding residue" evidence="12">
    <location>
        <position position="675"/>
    </location>
    <ligand>
        <name>heme c</name>
        <dbReference type="ChEBI" id="CHEBI:61717"/>
    </ligand>
    <ligandPart>
        <name>Fe</name>
        <dbReference type="ChEBI" id="CHEBI:18248"/>
    </ligandPart>
</feature>
<evidence type="ECO:0000256" key="9">
    <source>
        <dbReference type="ARBA" id="ARBA00023157"/>
    </source>
</evidence>
<dbReference type="Proteomes" id="UP000610558">
    <property type="component" value="Unassembled WGS sequence"/>
</dbReference>
<dbReference type="GO" id="GO:0020037">
    <property type="term" value="F:heme binding"/>
    <property type="evidence" value="ECO:0007669"/>
    <property type="project" value="InterPro"/>
</dbReference>
<dbReference type="InterPro" id="IPR017512">
    <property type="entry name" value="PQQ_MeOH/EtOH_DH"/>
</dbReference>
<dbReference type="GO" id="GO:0070968">
    <property type="term" value="F:pyrroloquinoline quinone binding"/>
    <property type="evidence" value="ECO:0007669"/>
    <property type="project" value="UniProtKB-ARBA"/>
</dbReference>
<name>A0A927C3Q1_9GAMM</name>
<dbReference type="InterPro" id="IPR002372">
    <property type="entry name" value="PQQ_rpt_dom"/>
</dbReference>
<evidence type="ECO:0000256" key="3">
    <source>
        <dbReference type="ARBA" id="ARBA00022723"/>
    </source>
</evidence>
<dbReference type="SUPFAM" id="SSF46626">
    <property type="entry name" value="Cytochrome c"/>
    <property type="match status" value="1"/>
</dbReference>
<dbReference type="SMART" id="SM00564">
    <property type="entry name" value="PQQ"/>
    <property type="match status" value="4"/>
</dbReference>
<feature type="binding site" evidence="12">
    <location>
        <position position="205"/>
    </location>
    <ligand>
        <name>Ca(2+)</name>
        <dbReference type="ChEBI" id="CHEBI:29108"/>
    </ligand>
</feature>
<dbReference type="Gene3D" id="1.10.760.10">
    <property type="entry name" value="Cytochrome c-like domain"/>
    <property type="match status" value="1"/>
</dbReference>
<evidence type="ECO:0000256" key="11">
    <source>
        <dbReference type="PIRSR" id="PIRSR617512-2"/>
    </source>
</evidence>
<feature type="binding site" evidence="12">
    <location>
        <position position="282"/>
    </location>
    <ligand>
        <name>Ca(2+)</name>
        <dbReference type="ChEBI" id="CHEBI:29108"/>
    </ligand>
</feature>
<dbReference type="CDD" id="cd10279">
    <property type="entry name" value="PQQ_ADH_II"/>
    <property type="match status" value="1"/>
</dbReference>
<feature type="chain" id="PRO_5037254471" evidence="14">
    <location>
        <begin position="21"/>
        <end position="706"/>
    </location>
</feature>
<organism evidence="16 17">
    <name type="scientific">Spongiibacter pelagi</name>
    <dbReference type="NCBI Taxonomy" id="2760804"/>
    <lineage>
        <taxon>Bacteria</taxon>
        <taxon>Pseudomonadati</taxon>
        <taxon>Pseudomonadota</taxon>
        <taxon>Gammaproteobacteria</taxon>
        <taxon>Cellvibrionales</taxon>
        <taxon>Spongiibacteraceae</taxon>
        <taxon>Spongiibacter</taxon>
    </lineage>
</organism>
<evidence type="ECO:0000256" key="4">
    <source>
        <dbReference type="ARBA" id="ARBA00022729"/>
    </source>
</evidence>
<comment type="similarity">
    <text evidence="1">Belongs to the bacterial PQQ dehydrogenase family.</text>
</comment>
<comment type="cofactor">
    <cofactor evidence="11">
        <name>heme c</name>
        <dbReference type="ChEBI" id="CHEBI:61717"/>
    </cofactor>
    <text evidence="11">Binds 1 heme c group per subunit.</text>
</comment>
<keyword evidence="9 13" id="KW-1015">Disulfide bond</keyword>
<keyword evidence="8 12" id="KW-0408">Iron</keyword>
<dbReference type="GO" id="GO:0005509">
    <property type="term" value="F:calcium ion binding"/>
    <property type="evidence" value="ECO:0007669"/>
    <property type="project" value="InterPro"/>
</dbReference>
<dbReference type="EMBL" id="JACXLD010000005">
    <property type="protein sequence ID" value="MBD2859447.1"/>
    <property type="molecule type" value="Genomic_DNA"/>
</dbReference>
<dbReference type="PROSITE" id="PS51007">
    <property type="entry name" value="CYTC"/>
    <property type="match status" value="1"/>
</dbReference>
<dbReference type="PROSITE" id="PS51257">
    <property type="entry name" value="PROKAR_LIPOPROTEIN"/>
    <property type="match status" value="1"/>
</dbReference>
<dbReference type="GO" id="GO:0016614">
    <property type="term" value="F:oxidoreductase activity, acting on CH-OH group of donors"/>
    <property type="evidence" value="ECO:0007669"/>
    <property type="project" value="InterPro"/>
</dbReference>
<evidence type="ECO:0000259" key="15">
    <source>
        <dbReference type="PROSITE" id="PS51007"/>
    </source>
</evidence>
<dbReference type="NCBIfam" id="TIGR03075">
    <property type="entry name" value="PQQ_enz_alc_DH"/>
    <property type="match status" value="1"/>
</dbReference>
<feature type="domain" description="Cytochrome c" evidence="15">
    <location>
        <begin position="620"/>
        <end position="698"/>
    </location>
</feature>
<dbReference type="RefSeq" id="WP_190765301.1">
    <property type="nucleotide sequence ID" value="NZ_JACXLD010000005.1"/>
</dbReference>
<feature type="binding site" evidence="12">
    <location>
        <position position="327"/>
    </location>
    <ligand>
        <name>Ca(2+)</name>
        <dbReference type="ChEBI" id="CHEBI:29108"/>
    </ligand>
</feature>
<evidence type="ECO:0000256" key="7">
    <source>
        <dbReference type="ARBA" id="ARBA00023002"/>
    </source>
</evidence>
<dbReference type="GO" id="GO:0016020">
    <property type="term" value="C:membrane"/>
    <property type="evidence" value="ECO:0007669"/>
    <property type="project" value="InterPro"/>
</dbReference>
<feature type="binding site" evidence="11">
    <location>
        <position position="187"/>
    </location>
    <ligand>
        <name>pyrroloquinoline quinone</name>
        <dbReference type="ChEBI" id="CHEBI:58442"/>
    </ligand>
</feature>
<dbReference type="InterPro" id="IPR011047">
    <property type="entry name" value="Quinoprotein_ADH-like_sf"/>
</dbReference>
<feature type="binding site" description="covalent" evidence="11">
    <location>
        <position position="636"/>
    </location>
    <ligand>
        <name>heme c</name>
        <dbReference type="ChEBI" id="CHEBI:61717"/>
    </ligand>
</feature>
<sequence>MRPLKLTGLYLALTIAGLSACGKSEAPQATLPAAVDGARIMAADKEPGNWMSHGRTYDEQRFSPLKQITDENAAKLGLDWYFNLPTNRGVEATPIVVDGVMYVTGSWSMVFALDAKTGEMLWQYDPQVPPTWAVNLCCDVVNRGVAVWKGKVYFGTLDGRLIALDAQNGSRLWEVQTTDKERPYSITGAPRIIKDKVMIGNGGGELGVRGYISAYDTETGDMVWRFYTVPGDPSKPFEHPILEKAAKTWGGGKWWEVGGGGTVWDSMAYDPELDLLYLGVGNGSPWNRQIRSPDGGDNYFLSSILALRPDTGDYVWHYQTTPGESWDYTATQHMILADLNLDGNIRKVIMQAPKNGFFYVLDRLTGEFISADKYTHATWADHVDQKTGRPVENEGSRYTDGKPHLVAPHPLGGHNWHPMSYSPQTGLVYIPAQENAMAYMDDPNFKYSKKGWNVGVNLAAAGLPENDPEIRAAVMPTIRGHISAWDPIQKKEVWRVQHPNMWNGGILSTAGNLIFQGNADGELVAYRADNGERLWSTNAYTGIVAAPISYSVDGEQYIAVAAGWGGGGAMALGEIIADAKGAVNNSRVLVFKLNADKTLPASVVSRGELPTPPASTADEATITRGHALYMENCHMCHGDRAVSASSVPDLRYLTAEKHQMWDGIVLGGALQSKGMIGFWDRLSKEQTDTIHAYVIKRANDLVEGKD</sequence>
<dbReference type="EC" id="1.1.2.-" evidence="16"/>
<evidence type="ECO:0000313" key="17">
    <source>
        <dbReference type="Proteomes" id="UP000610558"/>
    </source>
</evidence>
<feature type="active site" description="Proton acceptor" evidence="10">
    <location>
        <position position="327"/>
    </location>
</feature>
<protein>
    <submittedName>
        <fullName evidence="16">PQQ-dependent dehydrogenase, methanol/ethanol family</fullName>
        <ecNumber evidence="16">1.1.2.-</ecNumber>
    </submittedName>
</protein>
<reference evidence="16" key="1">
    <citation type="submission" date="2020-09" db="EMBL/GenBank/DDBJ databases">
        <authorList>
            <person name="Yoon J.-W."/>
        </authorList>
    </citation>
    <scope>NUCLEOTIDE SEQUENCE</scope>
    <source>
        <strain evidence="16">KMU-158</strain>
    </source>
</reference>
<feature type="signal peptide" evidence="14">
    <location>
        <begin position="1"/>
        <end position="20"/>
    </location>
</feature>
<evidence type="ECO:0000256" key="14">
    <source>
        <dbReference type="SAM" id="SignalP"/>
    </source>
</evidence>
<feature type="binding site" evidence="11">
    <location>
        <position position="354"/>
    </location>
    <ligand>
        <name>pyrroloquinoline quinone</name>
        <dbReference type="ChEBI" id="CHEBI:58442"/>
    </ligand>
</feature>
<proteinExistence type="inferred from homology"/>
<evidence type="ECO:0000256" key="10">
    <source>
        <dbReference type="PIRSR" id="PIRSR617512-1"/>
    </source>
</evidence>
<evidence type="ECO:0000256" key="2">
    <source>
        <dbReference type="ARBA" id="ARBA00022617"/>
    </source>
</evidence>
<dbReference type="AlphaFoldDB" id="A0A927C3Q1"/>
<keyword evidence="4 14" id="KW-0732">Signal</keyword>
<feature type="binding site" evidence="11">
    <location>
        <position position="143"/>
    </location>
    <ligand>
        <name>pyrroloquinoline quinone</name>
        <dbReference type="ChEBI" id="CHEBI:58442"/>
    </ligand>
</feature>
<evidence type="ECO:0000256" key="12">
    <source>
        <dbReference type="PIRSR" id="PIRSR617512-3"/>
    </source>
</evidence>
<gene>
    <name evidence="16" type="ORF">IB286_10570</name>
</gene>
<dbReference type="GO" id="GO:0030288">
    <property type="term" value="C:outer membrane-bounded periplasmic space"/>
    <property type="evidence" value="ECO:0007669"/>
    <property type="project" value="InterPro"/>
</dbReference>
<evidence type="ECO:0000256" key="8">
    <source>
        <dbReference type="ARBA" id="ARBA00023004"/>
    </source>
</evidence>
<keyword evidence="3 12" id="KW-0479">Metal-binding</keyword>
<feature type="binding site" description="axial binding residue" evidence="12">
    <location>
        <position position="637"/>
    </location>
    <ligand>
        <name>heme c</name>
        <dbReference type="ChEBI" id="CHEBI:61717"/>
    </ligand>
    <ligandPart>
        <name>Fe</name>
        <dbReference type="ChEBI" id="CHEBI:18248"/>
    </ligandPart>
</feature>
<dbReference type="FunFam" id="2.140.10.10:FF:000003">
    <property type="entry name" value="Methanol dehydrogenase, large subunit"/>
    <property type="match status" value="1"/>
</dbReference>
<dbReference type="PROSITE" id="PS00364">
    <property type="entry name" value="BACTERIAL_PQQ_2"/>
    <property type="match status" value="1"/>
</dbReference>
<dbReference type="InterPro" id="IPR018391">
    <property type="entry name" value="PQQ_b-propeller_rpt"/>
</dbReference>
<dbReference type="InterPro" id="IPR009056">
    <property type="entry name" value="Cyt_c-like_dom"/>
</dbReference>
<comment type="cofactor">
    <cofactor evidence="11">
        <name>pyrroloquinoline quinone</name>
        <dbReference type="ChEBI" id="CHEBI:58442"/>
    </cofactor>
    <text evidence="11">Binds 1 PQQ group per subunit.</text>
</comment>
<dbReference type="PANTHER" id="PTHR32303">
    <property type="entry name" value="QUINOPROTEIN ALCOHOL DEHYDROGENASE (CYTOCHROME C)"/>
    <property type="match status" value="1"/>
</dbReference>
<dbReference type="InterPro" id="IPR001479">
    <property type="entry name" value="Quinoprotein_DH_CS"/>
</dbReference>
<comment type="caution">
    <text evidence="16">The sequence shown here is derived from an EMBL/GenBank/DDBJ whole genome shotgun (WGS) entry which is preliminary data.</text>
</comment>
<feature type="binding site" evidence="11">
    <location>
        <position position="262"/>
    </location>
    <ligand>
        <name>pyrroloquinoline quinone</name>
        <dbReference type="ChEBI" id="CHEBI:58442"/>
    </ligand>
</feature>
<dbReference type="SUPFAM" id="SSF50998">
    <property type="entry name" value="Quinoprotein alcohol dehydrogenase-like"/>
    <property type="match status" value="1"/>
</dbReference>
<feature type="binding site" evidence="11">
    <location>
        <position position="91"/>
    </location>
    <ligand>
        <name>pyrroloquinoline quinone</name>
        <dbReference type="ChEBI" id="CHEBI:58442"/>
    </ligand>
</feature>
<dbReference type="GO" id="GO:0009055">
    <property type="term" value="F:electron transfer activity"/>
    <property type="evidence" value="ECO:0007669"/>
    <property type="project" value="InterPro"/>
</dbReference>
<keyword evidence="17" id="KW-1185">Reference proteome</keyword>
<feature type="disulfide bond" evidence="13">
    <location>
        <begin position="137"/>
        <end position="138"/>
    </location>
</feature>
<evidence type="ECO:0000256" key="5">
    <source>
        <dbReference type="ARBA" id="ARBA00022837"/>
    </source>
</evidence>
<comment type="cofactor">
    <cofactor evidence="12">
        <name>Ca(2+)</name>
        <dbReference type="ChEBI" id="CHEBI:29108"/>
    </cofactor>
    <text evidence="12">Binds 1 Ca(2+) ion per subunit.</text>
</comment>
<feature type="binding site" evidence="11">
    <location>
        <begin position="415"/>
        <end position="416"/>
    </location>
    <ligand>
        <name>pyrroloquinoline quinone</name>
        <dbReference type="ChEBI" id="CHEBI:58442"/>
    </ligand>
</feature>
<keyword evidence="5 12" id="KW-0106">Calcium</keyword>
<dbReference type="Pfam" id="PF01011">
    <property type="entry name" value="PQQ"/>
    <property type="match status" value="2"/>
</dbReference>
<keyword evidence="2 11" id="KW-0349">Heme</keyword>
<feature type="binding site" description="covalent" evidence="11">
    <location>
        <position position="633"/>
    </location>
    <ligand>
        <name>heme c</name>
        <dbReference type="ChEBI" id="CHEBI:61717"/>
    </ligand>
</feature>
<evidence type="ECO:0000256" key="13">
    <source>
        <dbReference type="PIRSR" id="PIRSR617512-4"/>
    </source>
</evidence>